<keyword evidence="3 6" id="KW-0812">Transmembrane</keyword>
<dbReference type="EMBL" id="BAABHK010000016">
    <property type="protein sequence ID" value="GAA4635941.1"/>
    <property type="molecule type" value="Genomic_DNA"/>
</dbReference>
<proteinExistence type="predicted"/>
<keyword evidence="8" id="KW-1185">Reference proteome</keyword>
<dbReference type="PANTHER" id="PTHR30086:SF20">
    <property type="entry name" value="ARGININE EXPORTER PROTEIN ARGO-RELATED"/>
    <property type="match status" value="1"/>
</dbReference>
<feature type="transmembrane region" description="Helical" evidence="6">
    <location>
        <begin position="149"/>
        <end position="171"/>
    </location>
</feature>
<dbReference type="RefSeq" id="WP_345438920.1">
    <property type="nucleotide sequence ID" value="NZ_BAABHK010000016.1"/>
</dbReference>
<accession>A0ABP8UNF0</accession>
<comment type="caution">
    <text evidence="7">The sequence shown here is derived from an EMBL/GenBank/DDBJ whole genome shotgun (WGS) entry which is preliminary data.</text>
</comment>
<feature type="transmembrane region" description="Helical" evidence="6">
    <location>
        <begin position="183"/>
        <end position="203"/>
    </location>
</feature>
<dbReference type="PANTHER" id="PTHR30086">
    <property type="entry name" value="ARGININE EXPORTER PROTEIN ARGO"/>
    <property type="match status" value="1"/>
</dbReference>
<dbReference type="Proteomes" id="UP001501442">
    <property type="component" value="Unassembled WGS sequence"/>
</dbReference>
<evidence type="ECO:0000313" key="7">
    <source>
        <dbReference type="EMBL" id="GAA4635941.1"/>
    </source>
</evidence>
<dbReference type="InterPro" id="IPR001123">
    <property type="entry name" value="LeuE-type"/>
</dbReference>
<keyword evidence="4 6" id="KW-1133">Transmembrane helix</keyword>
<feature type="transmembrane region" description="Helical" evidence="6">
    <location>
        <begin position="6"/>
        <end position="33"/>
    </location>
</feature>
<keyword evidence="5 6" id="KW-0472">Membrane</keyword>
<evidence type="ECO:0000256" key="2">
    <source>
        <dbReference type="ARBA" id="ARBA00022475"/>
    </source>
</evidence>
<evidence type="ECO:0000256" key="5">
    <source>
        <dbReference type="ARBA" id="ARBA00023136"/>
    </source>
</evidence>
<evidence type="ECO:0000313" key="8">
    <source>
        <dbReference type="Proteomes" id="UP001501442"/>
    </source>
</evidence>
<evidence type="ECO:0000256" key="6">
    <source>
        <dbReference type="SAM" id="Phobius"/>
    </source>
</evidence>
<comment type="subcellular location">
    <subcellularLocation>
        <location evidence="1">Cell membrane</location>
        <topology evidence="1">Multi-pass membrane protein</topology>
    </subcellularLocation>
</comment>
<dbReference type="Pfam" id="PF01810">
    <property type="entry name" value="LysE"/>
    <property type="match status" value="1"/>
</dbReference>
<name>A0ABP8UNF0_9ACTN</name>
<sequence length="208" mass="21143">MIDPAVLPGFLAAVLVICLAPGPDMAFIVAASFGWGARAGVKSAVGMAMGMALWTVGSVIGLSALLRTEPAAFDAVRLAGAAYLCWLGFDTFRSLRAAPHGDAPAGAGERLVLRGLIANLTNPKILVFFVAFLPGFVSSDSSSAGSQLLTLGVLFLAVGLCVDSVVALAAGRLRQLARPGGRAALIMTLAAGVTYLALAAVIVTEMLS</sequence>
<feature type="transmembrane region" description="Helical" evidence="6">
    <location>
        <begin position="116"/>
        <end position="137"/>
    </location>
</feature>
<organism evidence="7 8">
    <name type="scientific">Actinoallomurus vinaceus</name>
    <dbReference type="NCBI Taxonomy" id="1080074"/>
    <lineage>
        <taxon>Bacteria</taxon>
        <taxon>Bacillati</taxon>
        <taxon>Actinomycetota</taxon>
        <taxon>Actinomycetes</taxon>
        <taxon>Streptosporangiales</taxon>
        <taxon>Thermomonosporaceae</taxon>
        <taxon>Actinoallomurus</taxon>
    </lineage>
</organism>
<dbReference type="PIRSF" id="PIRSF006324">
    <property type="entry name" value="LeuE"/>
    <property type="match status" value="1"/>
</dbReference>
<gene>
    <name evidence="7" type="ORF">GCM10023196_083620</name>
</gene>
<keyword evidence="2" id="KW-1003">Cell membrane</keyword>
<evidence type="ECO:0000256" key="3">
    <source>
        <dbReference type="ARBA" id="ARBA00022692"/>
    </source>
</evidence>
<evidence type="ECO:0000256" key="4">
    <source>
        <dbReference type="ARBA" id="ARBA00022989"/>
    </source>
</evidence>
<feature type="transmembrane region" description="Helical" evidence="6">
    <location>
        <begin position="45"/>
        <end position="66"/>
    </location>
</feature>
<protein>
    <submittedName>
        <fullName evidence="7">LysE family translocator</fullName>
    </submittedName>
</protein>
<evidence type="ECO:0000256" key="1">
    <source>
        <dbReference type="ARBA" id="ARBA00004651"/>
    </source>
</evidence>
<reference evidence="8" key="1">
    <citation type="journal article" date="2019" name="Int. J. Syst. Evol. Microbiol.">
        <title>The Global Catalogue of Microorganisms (GCM) 10K type strain sequencing project: providing services to taxonomists for standard genome sequencing and annotation.</title>
        <authorList>
            <consortium name="The Broad Institute Genomics Platform"/>
            <consortium name="The Broad Institute Genome Sequencing Center for Infectious Disease"/>
            <person name="Wu L."/>
            <person name="Ma J."/>
        </authorList>
    </citation>
    <scope>NUCLEOTIDE SEQUENCE [LARGE SCALE GENOMIC DNA]</scope>
    <source>
        <strain evidence="8">JCM 17939</strain>
    </source>
</reference>